<keyword evidence="3" id="KW-0975">Bacterial flagellum</keyword>
<evidence type="ECO:0000256" key="2">
    <source>
        <dbReference type="ARBA" id="ARBA00005709"/>
    </source>
</evidence>
<dbReference type="InterPro" id="IPR046358">
    <property type="entry name" value="Flagellin_C"/>
</dbReference>
<protein>
    <submittedName>
        <fullName evidence="5">Flagellin-like hook-associated protein FlgL</fullName>
    </submittedName>
</protein>
<dbReference type="SUPFAM" id="SSF64518">
    <property type="entry name" value="Phase 1 flagellin"/>
    <property type="match status" value="1"/>
</dbReference>
<dbReference type="RefSeq" id="WP_221443355.1">
    <property type="nucleotide sequence ID" value="NZ_JACIIX010000002.1"/>
</dbReference>
<dbReference type="EMBL" id="JACIIX010000002">
    <property type="protein sequence ID" value="MBB6209268.1"/>
    <property type="molecule type" value="Genomic_DNA"/>
</dbReference>
<accession>A0A7X0DKS7</accession>
<dbReference type="GO" id="GO:0005198">
    <property type="term" value="F:structural molecule activity"/>
    <property type="evidence" value="ECO:0007669"/>
    <property type="project" value="InterPro"/>
</dbReference>
<name>A0A7X0DKS7_NOVIT</name>
<evidence type="ECO:0000256" key="1">
    <source>
        <dbReference type="ARBA" id="ARBA00004365"/>
    </source>
</evidence>
<comment type="caution">
    <text evidence="5">The sequence shown here is derived from an EMBL/GenBank/DDBJ whole genome shotgun (WGS) entry which is preliminary data.</text>
</comment>
<dbReference type="InterPro" id="IPR001492">
    <property type="entry name" value="Flagellin"/>
</dbReference>
<dbReference type="PANTHER" id="PTHR42792:SF1">
    <property type="entry name" value="FLAGELLAR HOOK-ASSOCIATED PROTEIN 3"/>
    <property type="match status" value="1"/>
</dbReference>
<reference evidence="5 6" key="1">
    <citation type="submission" date="2020-08" db="EMBL/GenBank/DDBJ databases">
        <title>Genomic Encyclopedia of Type Strains, Phase IV (KMG-IV): sequencing the most valuable type-strain genomes for metagenomic binning, comparative biology and taxonomic classification.</title>
        <authorList>
            <person name="Goeker M."/>
        </authorList>
    </citation>
    <scope>NUCLEOTIDE SEQUENCE [LARGE SCALE GENOMIC DNA]</scope>
    <source>
        <strain evidence="5 6">DSM 11590</strain>
    </source>
</reference>
<comment type="similarity">
    <text evidence="2">Belongs to the bacterial flagellin family.</text>
</comment>
<dbReference type="AlphaFoldDB" id="A0A7X0DKS7"/>
<feature type="domain" description="Flagellin C-terminal" evidence="4">
    <location>
        <begin position="456"/>
        <end position="532"/>
    </location>
</feature>
<dbReference type="Proteomes" id="UP000544872">
    <property type="component" value="Unassembled WGS sequence"/>
</dbReference>
<evidence type="ECO:0000313" key="6">
    <source>
        <dbReference type="Proteomes" id="UP000544872"/>
    </source>
</evidence>
<sequence>MTRVTTYASNQVMLSSILDLQSRLNDSALAVNTERKTQTYSGLAPDAFRLVNLETLHAATDNYNAGNKTAEVRVAAASTAVEKARKSVADFLGKLQDFAKFRTDAPTPEYLAQVTSVRQQAVQTMANVQYYMNSDIDGMFLFSGGKTDTAPVKLPTSSLSAFEAVYNGGSVMFPETKAADLFNADFRDLKVQFSNKAAFPTATENRGVIEMDTGAGETKRFVTGSLNNAAPITFATTVPDPVTGISEGSLSSTSFGAFGTLERGMTLLINSGTAANDGVYTVTEVSQDGRYVKVTPPPAAAATDAGGGYTINIGVPNGTVMGIENSTGNNAPVTVRWPDNASIPAAEMTKILNGEMVYTTPTFGTTGAQSNVNVVSSGYYQGDTLAMTHRVDANRTVTTAVTAQDGAFEKVFRALGVLGQGMPSTGNTANDMQEFYRRLDQTMTLLGDSMTHGNTVREDSNDMTSVQTTLGLTQVELKNAQTNAKSFLSFLEGSIADIANVDLTTAVTKLNDDQRALEAAYKVLAQTSKLSLKDYI</sequence>
<keyword evidence="5" id="KW-0966">Cell projection</keyword>
<dbReference type="Pfam" id="PF00700">
    <property type="entry name" value="Flagellin_C"/>
    <property type="match status" value="1"/>
</dbReference>
<comment type="subcellular location">
    <subcellularLocation>
        <location evidence="1">Bacterial flagellum</location>
    </subcellularLocation>
</comment>
<keyword evidence="5" id="KW-0282">Flagellum</keyword>
<evidence type="ECO:0000259" key="4">
    <source>
        <dbReference type="Pfam" id="PF00700"/>
    </source>
</evidence>
<keyword evidence="5" id="KW-0969">Cilium</keyword>
<keyword evidence="6" id="KW-1185">Reference proteome</keyword>
<dbReference type="PANTHER" id="PTHR42792">
    <property type="entry name" value="FLAGELLIN"/>
    <property type="match status" value="1"/>
</dbReference>
<organism evidence="5 6">
    <name type="scientific">Novispirillum itersonii</name>
    <name type="common">Aquaspirillum itersonii</name>
    <dbReference type="NCBI Taxonomy" id="189"/>
    <lineage>
        <taxon>Bacteria</taxon>
        <taxon>Pseudomonadati</taxon>
        <taxon>Pseudomonadota</taxon>
        <taxon>Alphaproteobacteria</taxon>
        <taxon>Rhodospirillales</taxon>
        <taxon>Novispirillaceae</taxon>
        <taxon>Novispirillum</taxon>
    </lineage>
</organism>
<dbReference type="Gene3D" id="1.20.1330.10">
    <property type="entry name" value="f41 fragment of flagellin, N-terminal domain"/>
    <property type="match status" value="1"/>
</dbReference>
<gene>
    <name evidence="5" type="ORF">FHS48_000670</name>
</gene>
<evidence type="ECO:0000313" key="5">
    <source>
        <dbReference type="EMBL" id="MBB6209268.1"/>
    </source>
</evidence>
<proteinExistence type="inferred from homology"/>
<evidence type="ECO:0000256" key="3">
    <source>
        <dbReference type="ARBA" id="ARBA00023143"/>
    </source>
</evidence>
<dbReference type="GO" id="GO:0009288">
    <property type="term" value="C:bacterial-type flagellum"/>
    <property type="evidence" value="ECO:0007669"/>
    <property type="project" value="UniProtKB-SubCell"/>
</dbReference>